<comment type="caution">
    <text evidence="1">The sequence shown here is derived from an EMBL/GenBank/DDBJ whole genome shotgun (WGS) entry which is preliminary data.</text>
</comment>
<sequence>MRTVLEQNLDAVAKRAVDNDTCLYDPNCMTANRGADHGCLLLPETACQCWNRYLSRGHLYGSPEGTAVGYWDPMLAPAPIY</sequence>
<reference evidence="1" key="1">
    <citation type="submission" date="2021-01" db="EMBL/GenBank/DDBJ databases">
        <title>Whole genome shotgun sequence of Actinoplanes nipponensis NBRC 14063.</title>
        <authorList>
            <person name="Komaki H."/>
            <person name="Tamura T."/>
        </authorList>
    </citation>
    <scope>NUCLEOTIDE SEQUENCE</scope>
    <source>
        <strain evidence="1">NBRC 14063</strain>
    </source>
</reference>
<name>A0A919JHS1_9ACTN</name>
<dbReference type="Proteomes" id="UP000647172">
    <property type="component" value="Unassembled WGS sequence"/>
</dbReference>
<dbReference type="RefSeq" id="WP_203768993.1">
    <property type="nucleotide sequence ID" value="NZ_BAAAYJ010000080.1"/>
</dbReference>
<gene>
    <name evidence="1" type="ORF">Ani05nite_31190</name>
</gene>
<organism evidence="1 2">
    <name type="scientific">Actinoplanes nipponensis</name>
    <dbReference type="NCBI Taxonomy" id="135950"/>
    <lineage>
        <taxon>Bacteria</taxon>
        <taxon>Bacillati</taxon>
        <taxon>Actinomycetota</taxon>
        <taxon>Actinomycetes</taxon>
        <taxon>Micromonosporales</taxon>
        <taxon>Micromonosporaceae</taxon>
        <taxon>Actinoplanes</taxon>
    </lineage>
</organism>
<accession>A0A919JHS1</accession>
<protein>
    <submittedName>
        <fullName evidence="1">Uncharacterized protein</fullName>
    </submittedName>
</protein>
<evidence type="ECO:0000313" key="2">
    <source>
        <dbReference type="Proteomes" id="UP000647172"/>
    </source>
</evidence>
<dbReference type="AlphaFoldDB" id="A0A919JHS1"/>
<dbReference type="EMBL" id="BOMQ01000036">
    <property type="protein sequence ID" value="GIE49585.1"/>
    <property type="molecule type" value="Genomic_DNA"/>
</dbReference>
<proteinExistence type="predicted"/>
<keyword evidence="2" id="KW-1185">Reference proteome</keyword>
<evidence type="ECO:0000313" key="1">
    <source>
        <dbReference type="EMBL" id="GIE49585.1"/>
    </source>
</evidence>